<reference evidence="9 10" key="1">
    <citation type="submission" date="2019-09" db="EMBL/GenBank/DDBJ databases">
        <title>Bird 10,000 Genomes (B10K) Project - Family phase.</title>
        <authorList>
            <person name="Zhang G."/>
        </authorList>
    </citation>
    <scope>NUCLEOTIDE SEQUENCE [LARGE SCALE GENOMIC DNA]</scope>
    <source>
        <strain evidence="9">B10K-DU-001-39</strain>
        <tissue evidence="9">Muscle</tissue>
    </source>
</reference>
<feature type="domain" description="C2" evidence="8">
    <location>
        <begin position="769"/>
        <end position="891"/>
    </location>
</feature>
<dbReference type="Pfam" id="PF00168">
    <property type="entry name" value="C2"/>
    <property type="match status" value="1"/>
</dbReference>
<evidence type="ECO:0000256" key="4">
    <source>
        <dbReference type="ARBA" id="ARBA00023069"/>
    </source>
</evidence>
<evidence type="ECO:0000256" key="5">
    <source>
        <dbReference type="ARBA" id="ARBA00023273"/>
    </source>
</evidence>
<dbReference type="CDD" id="cd00030">
    <property type="entry name" value="C2"/>
    <property type="match status" value="1"/>
</dbReference>
<name>A0A7L0W3U9_ALELA</name>
<proteinExistence type="inferred from homology"/>
<keyword evidence="10" id="KW-1185">Reference proteome</keyword>
<feature type="compositionally biased region" description="Basic and acidic residues" evidence="7">
    <location>
        <begin position="167"/>
        <end position="179"/>
    </location>
</feature>
<comment type="similarity">
    <text evidence="2">Belongs to the RPGRIP1 family.</text>
</comment>
<evidence type="ECO:0000313" key="10">
    <source>
        <dbReference type="Proteomes" id="UP000562322"/>
    </source>
</evidence>
<dbReference type="InterPro" id="IPR000008">
    <property type="entry name" value="C2_dom"/>
</dbReference>
<dbReference type="GO" id="GO:0046548">
    <property type="term" value="P:retinal rod cell development"/>
    <property type="evidence" value="ECO:0007669"/>
    <property type="project" value="TreeGrafter"/>
</dbReference>
<dbReference type="SMART" id="SM00239">
    <property type="entry name" value="C2"/>
    <property type="match status" value="1"/>
</dbReference>
<evidence type="ECO:0000256" key="6">
    <source>
        <dbReference type="SAM" id="Coils"/>
    </source>
</evidence>
<feature type="compositionally biased region" description="Basic and acidic residues" evidence="7">
    <location>
        <begin position="1024"/>
        <end position="1035"/>
    </location>
</feature>
<protein>
    <submittedName>
        <fullName evidence="9">FTM protein</fullName>
    </submittedName>
</protein>
<feature type="coiled-coil region" evidence="6">
    <location>
        <begin position="45"/>
        <end position="137"/>
    </location>
</feature>
<keyword evidence="3 6" id="KW-0175">Coiled coil</keyword>
<accession>A0A7L0W3U9</accession>
<dbReference type="Proteomes" id="UP000562322">
    <property type="component" value="Unassembled WGS sequence"/>
</dbReference>
<sequence>MSDLADETLGDLPVRDVGLTLAGIGGLQAAAQNVKARQAVSRISRKELEDKFLRLQDENILLKQHANKQEEKLKRMATKLIRLVNEKKRSEQVGGGPKRLGQAVELEEMIESLQGRVRELEKQNESLHSKLIASKQQLQIQGHRPSPYDYVQPRINTGLKKASHAAGKPEHTKKGMRTQDLEARSSHLALSKYGQSLLEDARAEIRNLEAVIDSQREHIEELQHAREMLVSQLRKKEKEIEESILQLEEQKTSQRLNIRDNVEMIKVRKQLAEKSNAFSAMEGKFLQLQENQRNLKISHDILVAKSDELNLQLKEERLKCLQLKTELQTEEVRVCPRELESALEERINDLEKEKELLRENYEKLQSSVFSVTHDQQWKLKEEQLKRQIANLETAIQSDLADKNEMLDKIKIERDQKEKLMQENKDLQSCYLENKQQLDELKNCMKELTKRSDIDVAELSEALLRMKVQKQQKNKDLIHLENVDEDICKDLQRSMQELQLMHAETVQELEKTRNMLIVQHKINKNYQTEVEAVTQKMESLQKDYKLKIEKYVHLLDIRAARIRKLEAQLRDVVYGTKQHKSRPEVLQGDPVDELDETLLLERGENLFEIHISRVSFSSAAVHAFGDHEPATFCTYAFFDFELQTTPVLRGCTPWYDFTSQYLVQIDDCFLHYIQRNSITLEVHHAYGTDYETVAACQLKLHEILEKNGRIYGSAILVGMKGNIQNYGTVEYWIGLRVPMDQAISLYKERSKTLGYITSSFREHEPLSQQILGTAQVSTSTDGNLNELHITIKCCNSLQSRKKHDQPNSYVVYKFFDFADHDTPIIPSSTNPQIDDHMCFHVPMNADLDRYLQSESLTFYVFDDDETGEGGYLGKANVPLISLAHDRSISGAFELMDSERQVTGAIRVELKWKFAYLPPSGSAVAADLENYIQNEKSMATKLLAEEEMQPPALSPFTSSVKIPTPKPRHRAAQADKKVSFLDASSIQVAVSFTCVLKIEFIFLLHVVYEIKQERLADDKVKEIAEEVQQEKEDHSHLSEGQLADQSSHASGDETEITEELEPEGDGDDSHTNDAIESVITDSDDCIVAIPLSKNIKQASEKIRIEIISLDLTGSGITTDDTIQQVFVECRLYNFLAEETPVSLPKPTGGRRVHYNYSKVIHVDKANNRARREYLKSILQKPDLNTDSLQFTVVSDPPEDEQDLECEDIGFAYVSLREIFQKGRDVFEQDIDVFDSQDDSAVIGKLKVTVEALHALRSVYEECTDD</sequence>
<dbReference type="SUPFAM" id="SSF49562">
    <property type="entry name" value="C2 domain (Calcium/lipid-binding domain, CaLB)"/>
    <property type="match status" value="2"/>
</dbReference>
<evidence type="ECO:0000256" key="2">
    <source>
        <dbReference type="ARBA" id="ARBA00006042"/>
    </source>
</evidence>
<dbReference type="GO" id="GO:1905515">
    <property type="term" value="P:non-motile cilium assembly"/>
    <property type="evidence" value="ECO:0007669"/>
    <property type="project" value="TreeGrafter"/>
</dbReference>
<dbReference type="InterPro" id="IPR041091">
    <property type="entry name" value="RPGRIP1_C"/>
</dbReference>
<evidence type="ECO:0000256" key="1">
    <source>
        <dbReference type="ARBA" id="ARBA00004138"/>
    </source>
</evidence>
<feature type="region of interest" description="Disordered" evidence="7">
    <location>
        <begin position="160"/>
        <end position="179"/>
    </location>
</feature>
<feature type="compositionally biased region" description="Acidic residues" evidence="7">
    <location>
        <begin position="1050"/>
        <end position="1064"/>
    </location>
</feature>
<dbReference type="InterPro" id="IPR021656">
    <property type="entry name" value="C2-C2_1"/>
</dbReference>
<dbReference type="GO" id="GO:0005856">
    <property type="term" value="C:cytoskeleton"/>
    <property type="evidence" value="ECO:0007669"/>
    <property type="project" value="UniProtKB-ARBA"/>
</dbReference>
<dbReference type="InterPro" id="IPR031139">
    <property type="entry name" value="RPGRIP1_fam"/>
</dbReference>
<dbReference type="PROSITE" id="PS50004">
    <property type="entry name" value="C2"/>
    <property type="match status" value="1"/>
</dbReference>
<evidence type="ECO:0000256" key="7">
    <source>
        <dbReference type="SAM" id="MobiDB-lite"/>
    </source>
</evidence>
<dbReference type="Pfam" id="PF18111">
    <property type="entry name" value="RPGR1_C"/>
    <property type="match status" value="1"/>
</dbReference>
<evidence type="ECO:0000313" key="9">
    <source>
        <dbReference type="EMBL" id="NXL86111.1"/>
    </source>
</evidence>
<feature type="non-terminal residue" evidence="9">
    <location>
        <position position="1263"/>
    </location>
</feature>
<feature type="coiled-coil region" evidence="6">
    <location>
        <begin position="198"/>
        <end position="253"/>
    </location>
</feature>
<evidence type="ECO:0000259" key="8">
    <source>
        <dbReference type="PROSITE" id="PS50004"/>
    </source>
</evidence>
<keyword evidence="5" id="KW-0966">Cell projection</keyword>
<dbReference type="PANTHER" id="PTHR14240:SF4">
    <property type="entry name" value="PROTEIN FANTOM"/>
    <property type="match status" value="1"/>
</dbReference>
<dbReference type="EMBL" id="VXAV01003135">
    <property type="protein sequence ID" value="NXL86111.1"/>
    <property type="molecule type" value="Genomic_DNA"/>
</dbReference>
<feature type="coiled-coil region" evidence="6">
    <location>
        <begin position="306"/>
        <end position="450"/>
    </location>
</feature>
<dbReference type="Gene3D" id="2.60.40.150">
    <property type="entry name" value="C2 domain"/>
    <property type="match status" value="3"/>
</dbReference>
<dbReference type="FunFam" id="2.60.40.150:FF:000073">
    <property type="entry name" value="protein fantom isoform X1"/>
    <property type="match status" value="1"/>
</dbReference>
<dbReference type="Pfam" id="PF11618">
    <property type="entry name" value="C2-C2_1"/>
    <property type="match status" value="1"/>
</dbReference>
<dbReference type="GO" id="GO:0005737">
    <property type="term" value="C:cytoplasm"/>
    <property type="evidence" value="ECO:0007669"/>
    <property type="project" value="UniProtKB-ARBA"/>
</dbReference>
<dbReference type="GO" id="GO:0031870">
    <property type="term" value="F:thromboxane A2 receptor binding"/>
    <property type="evidence" value="ECO:0007669"/>
    <property type="project" value="TreeGrafter"/>
</dbReference>
<dbReference type="FunFam" id="2.60.40.150:FF:000075">
    <property type="entry name" value="protein fantom isoform X1"/>
    <property type="match status" value="1"/>
</dbReference>
<dbReference type="AlphaFoldDB" id="A0A7L0W3U9"/>
<evidence type="ECO:0000256" key="3">
    <source>
        <dbReference type="ARBA" id="ARBA00023054"/>
    </source>
</evidence>
<keyword evidence="4" id="KW-0969">Cilium</keyword>
<dbReference type="OrthoDB" id="2133912at2759"/>
<feature type="coiled-coil region" evidence="6">
    <location>
        <begin position="487"/>
        <end position="549"/>
    </location>
</feature>
<dbReference type="PANTHER" id="PTHR14240">
    <property type="entry name" value="RETINITIS PIGMENTOSA GTPASE REGULATOR-INTERACTING PROTEIN"/>
    <property type="match status" value="1"/>
</dbReference>
<comment type="caution">
    <text evidence="9">The sequence shown here is derived from an EMBL/GenBank/DDBJ whole genome shotgun (WGS) entry which is preliminary data.</text>
</comment>
<comment type="subcellular location">
    <subcellularLocation>
        <location evidence="1">Cell projection</location>
        <location evidence="1">Cilium</location>
    </subcellularLocation>
</comment>
<gene>
    <name evidence="9" type="primary">Rpgrip1l</name>
    <name evidence="9" type="ORF">ALELAT_R05380</name>
</gene>
<feature type="region of interest" description="Disordered" evidence="7">
    <location>
        <begin position="1024"/>
        <end position="1071"/>
    </location>
</feature>
<organism evidence="9 10">
    <name type="scientific">Alectura lathami</name>
    <name type="common">Australian brush turkey</name>
    <dbReference type="NCBI Taxonomy" id="81907"/>
    <lineage>
        <taxon>Eukaryota</taxon>
        <taxon>Metazoa</taxon>
        <taxon>Chordata</taxon>
        <taxon>Craniata</taxon>
        <taxon>Vertebrata</taxon>
        <taxon>Euteleostomi</taxon>
        <taxon>Archelosauria</taxon>
        <taxon>Archosauria</taxon>
        <taxon>Dinosauria</taxon>
        <taxon>Saurischia</taxon>
        <taxon>Theropoda</taxon>
        <taxon>Coelurosauria</taxon>
        <taxon>Aves</taxon>
        <taxon>Neognathae</taxon>
        <taxon>Galloanserae</taxon>
        <taxon>Galliformes</taxon>
        <taxon>Megapodiidae</taxon>
        <taxon>Alectura</taxon>
    </lineage>
</organism>
<dbReference type="InterPro" id="IPR035892">
    <property type="entry name" value="C2_domain_sf"/>
</dbReference>
<feature type="non-terminal residue" evidence="9">
    <location>
        <position position="1"/>
    </location>
</feature>
<dbReference type="GO" id="GO:0032391">
    <property type="term" value="C:photoreceptor connecting cilium"/>
    <property type="evidence" value="ECO:0007669"/>
    <property type="project" value="TreeGrafter"/>
</dbReference>